<dbReference type="Proteomes" id="UP000501602">
    <property type="component" value="Chromosome"/>
</dbReference>
<dbReference type="InterPro" id="IPR036249">
    <property type="entry name" value="Thioredoxin-like_sf"/>
</dbReference>
<proteinExistence type="predicted"/>
<dbReference type="SUPFAM" id="SSF52833">
    <property type="entry name" value="Thioredoxin-like"/>
    <property type="match status" value="1"/>
</dbReference>
<dbReference type="AlphaFoldDB" id="A0A6H1UFZ8"/>
<dbReference type="GO" id="GO:0016491">
    <property type="term" value="F:oxidoreductase activity"/>
    <property type="evidence" value="ECO:0007669"/>
    <property type="project" value="InterPro"/>
</dbReference>
<evidence type="ECO:0000313" key="3">
    <source>
        <dbReference type="EMBL" id="QIZ76722.1"/>
    </source>
</evidence>
<protein>
    <submittedName>
        <fullName evidence="3">TlpA family protein disulfide reductase</fullName>
    </submittedName>
</protein>
<dbReference type="PANTHER" id="PTHR42852:SF18">
    <property type="entry name" value="CHROMOSOME UNDETERMINED SCAFFOLD_47, WHOLE GENOME SHOTGUN SEQUENCE"/>
    <property type="match status" value="1"/>
</dbReference>
<organism evidence="3 4">
    <name type="scientific">Ferrimonas lipolytica</name>
    <dbReference type="NCBI Taxonomy" id="2724191"/>
    <lineage>
        <taxon>Bacteria</taxon>
        <taxon>Pseudomonadati</taxon>
        <taxon>Pseudomonadota</taxon>
        <taxon>Gammaproteobacteria</taxon>
        <taxon>Alteromonadales</taxon>
        <taxon>Ferrimonadaceae</taxon>
        <taxon>Ferrimonas</taxon>
    </lineage>
</organism>
<dbReference type="EMBL" id="CP051180">
    <property type="protein sequence ID" value="QIZ76722.1"/>
    <property type="molecule type" value="Genomic_DNA"/>
</dbReference>
<dbReference type="PANTHER" id="PTHR42852">
    <property type="entry name" value="THIOL:DISULFIDE INTERCHANGE PROTEIN DSBE"/>
    <property type="match status" value="1"/>
</dbReference>
<evidence type="ECO:0000256" key="1">
    <source>
        <dbReference type="SAM" id="SignalP"/>
    </source>
</evidence>
<keyword evidence="1" id="KW-0732">Signal</keyword>
<dbReference type="Pfam" id="PF08534">
    <property type="entry name" value="Redoxin"/>
    <property type="match status" value="1"/>
</dbReference>
<dbReference type="Gene3D" id="3.40.30.10">
    <property type="entry name" value="Glutaredoxin"/>
    <property type="match status" value="1"/>
</dbReference>
<feature type="signal peptide" evidence="1">
    <location>
        <begin position="1"/>
        <end position="20"/>
    </location>
</feature>
<name>A0A6H1UFZ8_9GAMM</name>
<gene>
    <name evidence="3" type="ORF">HER31_07450</name>
</gene>
<dbReference type="CDD" id="cd02966">
    <property type="entry name" value="TlpA_like_family"/>
    <property type="match status" value="1"/>
</dbReference>
<dbReference type="PROSITE" id="PS51352">
    <property type="entry name" value="THIOREDOXIN_2"/>
    <property type="match status" value="1"/>
</dbReference>
<dbReference type="InterPro" id="IPR050553">
    <property type="entry name" value="Thioredoxin_ResA/DsbE_sf"/>
</dbReference>
<dbReference type="InterPro" id="IPR013766">
    <property type="entry name" value="Thioredoxin_domain"/>
</dbReference>
<feature type="domain" description="Thioredoxin" evidence="2">
    <location>
        <begin position="17"/>
        <end position="155"/>
    </location>
</feature>
<dbReference type="RefSeq" id="WP_168659983.1">
    <property type="nucleotide sequence ID" value="NZ_CP051180.1"/>
</dbReference>
<evidence type="ECO:0000313" key="4">
    <source>
        <dbReference type="Proteomes" id="UP000501602"/>
    </source>
</evidence>
<dbReference type="InterPro" id="IPR013740">
    <property type="entry name" value="Redoxin"/>
</dbReference>
<reference evidence="3 4" key="1">
    <citation type="submission" date="2020-04" db="EMBL/GenBank/DDBJ databases">
        <title>Ferrimonas sp. S7 isolated from sea water.</title>
        <authorList>
            <person name="Bae S.S."/>
            <person name="Baek K."/>
        </authorList>
    </citation>
    <scope>NUCLEOTIDE SEQUENCE [LARGE SCALE GENOMIC DNA]</scope>
    <source>
        <strain evidence="3 4">S7</strain>
    </source>
</reference>
<evidence type="ECO:0000259" key="2">
    <source>
        <dbReference type="PROSITE" id="PS51352"/>
    </source>
</evidence>
<feature type="chain" id="PRO_5026326356" evidence="1">
    <location>
        <begin position="21"/>
        <end position="156"/>
    </location>
</feature>
<keyword evidence="4" id="KW-1185">Reference proteome</keyword>
<dbReference type="KEGG" id="fes:HER31_07450"/>
<accession>A0A6H1UFZ8</accession>
<sequence>MLKRTLVALSFMLFAGAINAKPAPDFPLTLEQPTTLHALSKQGYVYVDFWASWCGPCRYSFPFMNRLKAELGDKGLTVIAVNVDVDPADAKPFLVEHPADFTIHYDPDGDIATAFAVRGMPSSYLIHNGEIVMTHVGFRTSKQQQMFDEIAAHLAD</sequence>